<feature type="binding site" evidence="14 15">
    <location>
        <position position="109"/>
    </location>
    <ligand>
        <name>a divalent metal cation</name>
        <dbReference type="ChEBI" id="CHEBI:60240"/>
    </ligand>
</feature>
<dbReference type="PROSITE" id="PS51975">
    <property type="entry name" value="RNASE_H_2"/>
    <property type="match status" value="1"/>
</dbReference>
<comment type="subcellular location">
    <subcellularLocation>
        <location evidence="4 14">Cytoplasm</location>
    </subcellularLocation>
</comment>
<evidence type="ECO:0000256" key="15">
    <source>
        <dbReference type="PROSITE-ProRule" id="PRU01319"/>
    </source>
</evidence>
<keyword evidence="13 14" id="KW-0464">Manganese</keyword>
<dbReference type="InterPro" id="IPR036397">
    <property type="entry name" value="RNaseH_sf"/>
</dbReference>
<evidence type="ECO:0000256" key="17">
    <source>
        <dbReference type="SAM" id="MobiDB-lite"/>
    </source>
</evidence>
<comment type="catalytic activity">
    <reaction evidence="1 14 15 16">
        <text>Endonucleolytic cleavage to 5'-phosphomonoester.</text>
        <dbReference type="EC" id="3.1.26.4"/>
    </reaction>
</comment>
<keyword evidence="12 14" id="KW-0378">Hydrolase</keyword>
<dbReference type="PANTHER" id="PTHR10954">
    <property type="entry name" value="RIBONUCLEASE H2 SUBUNIT A"/>
    <property type="match status" value="1"/>
</dbReference>
<evidence type="ECO:0000313" key="20">
    <source>
        <dbReference type="Proteomes" id="UP001596432"/>
    </source>
</evidence>
<evidence type="ECO:0000256" key="11">
    <source>
        <dbReference type="ARBA" id="ARBA00022759"/>
    </source>
</evidence>
<dbReference type="GO" id="GO:0003723">
    <property type="term" value="F:RNA binding"/>
    <property type="evidence" value="ECO:0007669"/>
    <property type="project" value="UniProtKB-UniRule"/>
</dbReference>
<evidence type="ECO:0000256" key="4">
    <source>
        <dbReference type="ARBA" id="ARBA00004496"/>
    </source>
</evidence>
<evidence type="ECO:0000256" key="13">
    <source>
        <dbReference type="ARBA" id="ARBA00023211"/>
    </source>
</evidence>
<dbReference type="InterPro" id="IPR004649">
    <property type="entry name" value="RNase_H2_suA"/>
</dbReference>
<proteinExistence type="inferred from homology"/>
<keyword evidence="11 14" id="KW-0255">Endonuclease</keyword>
<evidence type="ECO:0000256" key="3">
    <source>
        <dbReference type="ARBA" id="ARBA00004065"/>
    </source>
</evidence>
<feature type="region of interest" description="Disordered" evidence="17">
    <location>
        <begin position="216"/>
        <end position="252"/>
    </location>
</feature>
<evidence type="ECO:0000256" key="8">
    <source>
        <dbReference type="ARBA" id="ARBA00022490"/>
    </source>
</evidence>
<organism evidence="19 20">
    <name type="scientific">Halosimplex aquaticum</name>
    <dbReference type="NCBI Taxonomy" id="3026162"/>
    <lineage>
        <taxon>Archaea</taxon>
        <taxon>Methanobacteriati</taxon>
        <taxon>Methanobacteriota</taxon>
        <taxon>Stenosarchaea group</taxon>
        <taxon>Halobacteria</taxon>
        <taxon>Halobacteriales</taxon>
        <taxon>Haloarculaceae</taxon>
        <taxon>Halosimplex</taxon>
    </lineage>
</organism>
<evidence type="ECO:0000256" key="10">
    <source>
        <dbReference type="ARBA" id="ARBA00022723"/>
    </source>
</evidence>
<comment type="function">
    <text evidence="3 14 16">Endonuclease that specifically degrades the RNA of RNA-DNA hybrids.</text>
</comment>
<comment type="cofactor">
    <cofactor evidence="14 15">
        <name>Mn(2+)</name>
        <dbReference type="ChEBI" id="CHEBI:29035"/>
    </cofactor>
    <cofactor evidence="14 15">
        <name>Mg(2+)</name>
        <dbReference type="ChEBI" id="CHEBI:18420"/>
    </cofactor>
    <text evidence="14 15">Manganese or magnesium. Binds 1 divalent metal ion per monomer in the absence of substrate. May bind a second metal ion after substrate binding.</text>
</comment>
<evidence type="ECO:0000259" key="18">
    <source>
        <dbReference type="PROSITE" id="PS51975"/>
    </source>
</evidence>
<evidence type="ECO:0000256" key="2">
    <source>
        <dbReference type="ARBA" id="ARBA00001946"/>
    </source>
</evidence>
<dbReference type="GO" id="GO:0005737">
    <property type="term" value="C:cytoplasm"/>
    <property type="evidence" value="ECO:0007669"/>
    <property type="project" value="UniProtKB-SubCell"/>
</dbReference>
<evidence type="ECO:0000256" key="7">
    <source>
        <dbReference type="ARBA" id="ARBA00019179"/>
    </source>
</evidence>
<dbReference type="GO" id="GO:0004523">
    <property type="term" value="F:RNA-DNA hybrid ribonuclease activity"/>
    <property type="evidence" value="ECO:0007669"/>
    <property type="project" value="UniProtKB-UniRule"/>
</dbReference>
<keyword evidence="10 14" id="KW-0479">Metal-binding</keyword>
<dbReference type="Pfam" id="PF01351">
    <property type="entry name" value="RNase_HII"/>
    <property type="match status" value="1"/>
</dbReference>
<evidence type="ECO:0000256" key="1">
    <source>
        <dbReference type="ARBA" id="ARBA00000077"/>
    </source>
</evidence>
<dbReference type="InterPro" id="IPR020787">
    <property type="entry name" value="RNase_HII_arc"/>
</dbReference>
<keyword evidence="8 14" id="KW-0963">Cytoplasm</keyword>
<dbReference type="InterPro" id="IPR012337">
    <property type="entry name" value="RNaseH-like_sf"/>
</dbReference>
<dbReference type="GO" id="GO:0030145">
    <property type="term" value="F:manganese ion binding"/>
    <property type="evidence" value="ECO:0007669"/>
    <property type="project" value="UniProtKB-UniRule"/>
</dbReference>
<comment type="cofactor">
    <cofactor evidence="2">
        <name>Mg(2+)</name>
        <dbReference type="ChEBI" id="CHEBI:18420"/>
    </cofactor>
</comment>
<comment type="similarity">
    <text evidence="5 14 16">Belongs to the RNase HII family.</text>
</comment>
<dbReference type="EMBL" id="JBHTAS010000001">
    <property type="protein sequence ID" value="MFC7140356.1"/>
    <property type="molecule type" value="Genomic_DNA"/>
</dbReference>
<keyword evidence="20" id="KW-1185">Reference proteome</keyword>
<dbReference type="PANTHER" id="PTHR10954:SF23">
    <property type="entry name" value="RIBONUCLEASE"/>
    <property type="match status" value="1"/>
</dbReference>
<protein>
    <recommendedName>
        <fullName evidence="7 14">Ribonuclease HII</fullName>
        <shortName evidence="14">RNase HII</shortName>
        <ecNumber evidence="6 14">3.1.26.4</ecNumber>
    </recommendedName>
</protein>
<name>A0ABD5Y0B2_9EURY</name>
<feature type="binding site" evidence="14 15">
    <location>
        <position position="8"/>
    </location>
    <ligand>
        <name>a divalent metal cation</name>
        <dbReference type="ChEBI" id="CHEBI:60240"/>
    </ligand>
</feature>
<comment type="caution">
    <text evidence="19">The sequence shown here is derived from an EMBL/GenBank/DDBJ whole genome shotgun (WGS) entry which is preliminary data.</text>
</comment>
<evidence type="ECO:0000256" key="5">
    <source>
        <dbReference type="ARBA" id="ARBA00007383"/>
    </source>
</evidence>
<dbReference type="InterPro" id="IPR024567">
    <property type="entry name" value="RNase_HII/HIII_dom"/>
</dbReference>
<evidence type="ECO:0000256" key="12">
    <source>
        <dbReference type="ARBA" id="ARBA00022801"/>
    </source>
</evidence>
<dbReference type="GeneID" id="78820644"/>
<accession>A0ABD5Y0B2</accession>
<evidence type="ECO:0000256" key="9">
    <source>
        <dbReference type="ARBA" id="ARBA00022722"/>
    </source>
</evidence>
<dbReference type="AlphaFoldDB" id="A0ABD5Y0B2"/>
<dbReference type="InterPro" id="IPR023160">
    <property type="entry name" value="RNase_HII_hlx-loop-hlx_cap_dom"/>
</dbReference>
<dbReference type="HAMAP" id="MF_00052_A">
    <property type="entry name" value="RNase_HII_A"/>
    <property type="match status" value="1"/>
</dbReference>
<dbReference type="InterPro" id="IPR001352">
    <property type="entry name" value="RNase_HII/HIII"/>
</dbReference>
<evidence type="ECO:0000256" key="6">
    <source>
        <dbReference type="ARBA" id="ARBA00012180"/>
    </source>
</evidence>
<evidence type="ECO:0000313" key="19">
    <source>
        <dbReference type="EMBL" id="MFC7140356.1"/>
    </source>
</evidence>
<evidence type="ECO:0000256" key="14">
    <source>
        <dbReference type="HAMAP-Rule" id="MF_00052"/>
    </source>
</evidence>
<dbReference type="CDD" id="cd07180">
    <property type="entry name" value="RNase_HII_archaea_like"/>
    <property type="match status" value="1"/>
</dbReference>
<reference evidence="19 20" key="1">
    <citation type="journal article" date="2019" name="Int. J. Syst. Evol. Microbiol.">
        <title>The Global Catalogue of Microorganisms (GCM) 10K type strain sequencing project: providing services to taxonomists for standard genome sequencing and annotation.</title>
        <authorList>
            <consortium name="The Broad Institute Genomics Platform"/>
            <consortium name="The Broad Institute Genome Sequencing Center for Infectious Disease"/>
            <person name="Wu L."/>
            <person name="Ma J."/>
        </authorList>
    </citation>
    <scope>NUCLEOTIDE SEQUENCE [LARGE SCALE GENOMIC DNA]</scope>
    <source>
        <strain evidence="19 20">XZYJT29</strain>
    </source>
</reference>
<dbReference type="GO" id="GO:0006401">
    <property type="term" value="P:RNA catabolic process"/>
    <property type="evidence" value="ECO:0007669"/>
    <property type="project" value="UniProtKB-UniRule"/>
</dbReference>
<sequence length="252" mass="26213">MHEFGVDEAGKGPVLGSMFAAAVAVDPADLPDDVGDSKGIAPQRREELAATIREVGVVGVAEIPVERIDDEATDMNSLTVAAHAEAIEALVDAAGESPDPDDPHSGYVDAGDTNAVRFERRVEDGADPAVDLRAEHGADETYPVVGAASIVAKVARDAHVDAIADEFGAVGSGYPGDGTTREFLESYVAEHDDLPPCARESWKTSQDVLAAASQASLGEFQPDGGRVGDDASGETEVRSDGGSHERTTLDDF</sequence>
<feature type="binding site" evidence="14 15">
    <location>
        <position position="7"/>
    </location>
    <ligand>
        <name>a divalent metal cation</name>
        <dbReference type="ChEBI" id="CHEBI:60240"/>
    </ligand>
</feature>
<feature type="compositionally biased region" description="Basic and acidic residues" evidence="17">
    <location>
        <begin position="235"/>
        <end position="252"/>
    </location>
</feature>
<evidence type="ECO:0000256" key="16">
    <source>
        <dbReference type="RuleBase" id="RU003515"/>
    </source>
</evidence>
<feature type="domain" description="RNase H type-2" evidence="18">
    <location>
        <begin position="1"/>
        <end position="214"/>
    </location>
</feature>
<dbReference type="NCBIfam" id="TIGR00729">
    <property type="entry name" value="ribonuclease HII"/>
    <property type="match status" value="1"/>
</dbReference>
<keyword evidence="9 14" id="KW-0540">Nuclease</keyword>
<dbReference type="EC" id="3.1.26.4" evidence="6 14"/>
<gene>
    <name evidence="14 19" type="primary">rnhB</name>
    <name evidence="19" type="ORF">ACFQMA_11020</name>
</gene>
<dbReference type="Gene3D" id="3.30.420.10">
    <property type="entry name" value="Ribonuclease H-like superfamily/Ribonuclease H"/>
    <property type="match status" value="1"/>
</dbReference>
<dbReference type="Proteomes" id="UP001596432">
    <property type="component" value="Unassembled WGS sequence"/>
</dbReference>
<dbReference type="Gene3D" id="1.10.10.460">
    <property type="entry name" value="Ribonuclease hii. Domain 2"/>
    <property type="match status" value="1"/>
</dbReference>
<dbReference type="SUPFAM" id="SSF53098">
    <property type="entry name" value="Ribonuclease H-like"/>
    <property type="match status" value="1"/>
</dbReference>
<dbReference type="RefSeq" id="WP_274325914.1">
    <property type="nucleotide sequence ID" value="NZ_CP118158.1"/>
</dbReference>